<proteinExistence type="predicted"/>
<evidence type="ECO:0000313" key="6">
    <source>
        <dbReference type="Proteomes" id="UP000235406"/>
    </source>
</evidence>
<dbReference type="Gene3D" id="1.10.10.10">
    <property type="entry name" value="Winged helix-like DNA-binding domain superfamily/Winged helix DNA-binding domain"/>
    <property type="match status" value="1"/>
</dbReference>
<dbReference type="PANTHER" id="PTHR44846">
    <property type="entry name" value="MANNOSYL-D-GLYCERATE TRANSPORT/METABOLISM SYSTEM REPRESSOR MNGR-RELATED"/>
    <property type="match status" value="1"/>
</dbReference>
<dbReference type="Pfam" id="PF00392">
    <property type="entry name" value="GntR"/>
    <property type="match status" value="1"/>
</dbReference>
<dbReference type="InterPro" id="IPR050679">
    <property type="entry name" value="Bact_HTH_transcr_reg"/>
</dbReference>
<dbReference type="SUPFAM" id="SSF64288">
    <property type="entry name" value="Chorismate lyase-like"/>
    <property type="match status" value="1"/>
</dbReference>
<comment type="caution">
    <text evidence="5">The sequence shown here is derived from an EMBL/GenBank/DDBJ whole genome shotgun (WGS) entry which is preliminary data.</text>
</comment>
<dbReference type="InterPro" id="IPR011663">
    <property type="entry name" value="UTRA"/>
</dbReference>
<keyword evidence="1" id="KW-0805">Transcription regulation</keyword>
<protein>
    <submittedName>
        <fullName evidence="5">Phosphonate metabolism transcriptional regulator PhnF</fullName>
    </submittedName>
</protein>
<dbReference type="Pfam" id="PF07702">
    <property type="entry name" value="UTRA"/>
    <property type="match status" value="1"/>
</dbReference>
<dbReference type="RefSeq" id="WP_102434085.1">
    <property type="nucleotide sequence ID" value="NZ_CAWNVI010000036.1"/>
</dbReference>
<evidence type="ECO:0000259" key="4">
    <source>
        <dbReference type="PROSITE" id="PS50949"/>
    </source>
</evidence>
<dbReference type="InterPro" id="IPR036388">
    <property type="entry name" value="WH-like_DNA-bd_sf"/>
</dbReference>
<dbReference type="OrthoDB" id="6626198at2"/>
<evidence type="ECO:0000313" key="5">
    <source>
        <dbReference type="EMBL" id="PMM75876.1"/>
    </source>
</evidence>
<dbReference type="PRINTS" id="PR00035">
    <property type="entry name" value="HTHGNTR"/>
</dbReference>
<dbReference type="SMART" id="SM00345">
    <property type="entry name" value="HTH_GNTR"/>
    <property type="match status" value="1"/>
</dbReference>
<keyword evidence="2" id="KW-0238">DNA-binding</keyword>
<sequence>MPVYLDIASELEKEVKDRFVPGDYLPPESKLAERFAVNRHTLRRAVDELVSTGLIQRHQGKGNMVIRQPSDYRLHSGAHFTKNLIEQGAMPRCEVLQSRLINVSPKIAGYLKMEEGNKVIHIRTLRKTGDTPRTIIDHYLPNLEWWPILKNFTNGSLHQFIQRGLDTDLERKETRVGAKIPTNEECRLLQISTSTPLLKIKTTNVIKGTQVIAEFSSSNTRADATEIVMEH</sequence>
<name>A0A2N7KIJ1_9VIBR</name>
<dbReference type="GO" id="GO:0003677">
    <property type="term" value="F:DNA binding"/>
    <property type="evidence" value="ECO:0007669"/>
    <property type="project" value="UniProtKB-KW"/>
</dbReference>
<keyword evidence="3" id="KW-0804">Transcription</keyword>
<dbReference type="SMART" id="SM00866">
    <property type="entry name" value="UTRA"/>
    <property type="match status" value="1"/>
</dbReference>
<evidence type="ECO:0000256" key="2">
    <source>
        <dbReference type="ARBA" id="ARBA00023125"/>
    </source>
</evidence>
<dbReference type="CDD" id="cd07377">
    <property type="entry name" value="WHTH_GntR"/>
    <property type="match status" value="1"/>
</dbReference>
<organism evidence="5 6">
    <name type="scientific">Vibrio lentus</name>
    <dbReference type="NCBI Taxonomy" id="136468"/>
    <lineage>
        <taxon>Bacteria</taxon>
        <taxon>Pseudomonadati</taxon>
        <taxon>Pseudomonadota</taxon>
        <taxon>Gammaproteobacteria</taxon>
        <taxon>Vibrionales</taxon>
        <taxon>Vibrionaceae</taxon>
        <taxon>Vibrio</taxon>
    </lineage>
</organism>
<gene>
    <name evidence="5" type="ORF">BCT49_00555</name>
</gene>
<dbReference type="GO" id="GO:0003700">
    <property type="term" value="F:DNA-binding transcription factor activity"/>
    <property type="evidence" value="ECO:0007669"/>
    <property type="project" value="InterPro"/>
</dbReference>
<dbReference type="InterPro" id="IPR028978">
    <property type="entry name" value="Chorismate_lyase_/UTRA_dom_sf"/>
</dbReference>
<dbReference type="PROSITE" id="PS50949">
    <property type="entry name" value="HTH_GNTR"/>
    <property type="match status" value="1"/>
</dbReference>
<dbReference type="AlphaFoldDB" id="A0A2N7KIJ1"/>
<feature type="domain" description="HTH gntR-type" evidence="4">
    <location>
        <begin position="1"/>
        <end position="68"/>
    </location>
</feature>
<evidence type="ECO:0000256" key="3">
    <source>
        <dbReference type="ARBA" id="ARBA00023163"/>
    </source>
</evidence>
<dbReference type="EMBL" id="MCZK01000036">
    <property type="protein sequence ID" value="PMM75876.1"/>
    <property type="molecule type" value="Genomic_DNA"/>
</dbReference>
<dbReference type="SUPFAM" id="SSF46785">
    <property type="entry name" value="Winged helix' DNA-binding domain"/>
    <property type="match status" value="1"/>
</dbReference>
<dbReference type="PANTHER" id="PTHR44846:SF16">
    <property type="entry name" value="TRANSCRIPTIONAL REGULATOR PHNF-RELATED"/>
    <property type="match status" value="1"/>
</dbReference>
<dbReference type="Proteomes" id="UP000235406">
    <property type="component" value="Unassembled WGS sequence"/>
</dbReference>
<evidence type="ECO:0000256" key="1">
    <source>
        <dbReference type="ARBA" id="ARBA00023015"/>
    </source>
</evidence>
<dbReference type="InterPro" id="IPR036390">
    <property type="entry name" value="WH_DNA-bd_sf"/>
</dbReference>
<dbReference type="Gene3D" id="3.40.1410.10">
    <property type="entry name" value="Chorismate lyase-like"/>
    <property type="match status" value="1"/>
</dbReference>
<dbReference type="NCBIfam" id="TIGR02325">
    <property type="entry name" value="C_P_lyase_phnF"/>
    <property type="match status" value="1"/>
</dbReference>
<dbReference type="InterPro" id="IPR012702">
    <property type="entry name" value="CP_lyase_PhnF"/>
</dbReference>
<dbReference type="InterPro" id="IPR000524">
    <property type="entry name" value="Tscrpt_reg_HTH_GntR"/>
</dbReference>
<accession>A0A2N7KIJ1</accession>
<reference evidence="6" key="1">
    <citation type="submission" date="2016-07" db="EMBL/GenBank/DDBJ databases">
        <title>Nontailed viruses are major unrecognized killers of bacteria in the ocean.</title>
        <authorList>
            <person name="Kauffman K."/>
            <person name="Hussain F."/>
            <person name="Yang J."/>
            <person name="Arevalo P."/>
            <person name="Brown J."/>
            <person name="Cutler M."/>
            <person name="Kelly L."/>
            <person name="Polz M.F."/>
        </authorList>
    </citation>
    <scope>NUCLEOTIDE SEQUENCE [LARGE SCALE GENOMIC DNA]</scope>
    <source>
        <strain evidence="6">10N.261.46.F8</strain>
    </source>
</reference>